<dbReference type="Gene3D" id="3.30.110.40">
    <property type="entry name" value="TusA-like domain"/>
    <property type="match status" value="1"/>
</dbReference>
<dbReference type="EMBL" id="SMAN01000015">
    <property type="protein sequence ID" value="TCT20030.1"/>
    <property type="molecule type" value="Genomic_DNA"/>
</dbReference>
<evidence type="ECO:0000313" key="3">
    <source>
        <dbReference type="Proteomes" id="UP000294650"/>
    </source>
</evidence>
<dbReference type="PANTHER" id="PTHR43031">
    <property type="entry name" value="FAD-DEPENDENT OXIDOREDUCTASE"/>
    <property type="match status" value="1"/>
</dbReference>
<dbReference type="PROSITE" id="PS00380">
    <property type="entry name" value="RHODANESE_1"/>
    <property type="match status" value="1"/>
</dbReference>
<dbReference type="AlphaFoldDB" id="A0A4R3MU83"/>
<proteinExistence type="predicted"/>
<dbReference type="InterPro" id="IPR001307">
    <property type="entry name" value="Thiosulphate_STrfase_CS"/>
</dbReference>
<dbReference type="Pfam" id="PF00581">
    <property type="entry name" value="Rhodanese"/>
    <property type="match status" value="1"/>
</dbReference>
<dbReference type="InterPro" id="IPR001763">
    <property type="entry name" value="Rhodanese-like_dom"/>
</dbReference>
<dbReference type="Pfam" id="PF01206">
    <property type="entry name" value="TusA"/>
    <property type="match status" value="1"/>
</dbReference>
<keyword evidence="2" id="KW-0808">Transferase</keyword>
<dbReference type="GO" id="GO:0004792">
    <property type="term" value="F:thiosulfate-cyanide sulfurtransferase activity"/>
    <property type="evidence" value="ECO:0007669"/>
    <property type="project" value="InterPro"/>
</dbReference>
<dbReference type="PROSITE" id="PS50206">
    <property type="entry name" value="RHODANESE_3"/>
    <property type="match status" value="1"/>
</dbReference>
<dbReference type="InterPro" id="IPR001455">
    <property type="entry name" value="TusA-like"/>
</dbReference>
<accession>A0A4R3MU83</accession>
<dbReference type="PANTHER" id="PTHR43031:SF1">
    <property type="entry name" value="PYRIDINE NUCLEOTIDE-DISULPHIDE OXIDOREDUCTASE"/>
    <property type="match status" value="1"/>
</dbReference>
<dbReference type="CDD" id="cd00158">
    <property type="entry name" value="RHOD"/>
    <property type="match status" value="1"/>
</dbReference>
<dbReference type="RefSeq" id="WP_132372289.1">
    <property type="nucleotide sequence ID" value="NZ_SMAN01000015.1"/>
</dbReference>
<name>A0A4R3MU83_9BACI</name>
<evidence type="ECO:0000259" key="1">
    <source>
        <dbReference type="PROSITE" id="PS50206"/>
    </source>
</evidence>
<feature type="domain" description="Rhodanese" evidence="1">
    <location>
        <begin position="103"/>
        <end position="188"/>
    </location>
</feature>
<dbReference type="InterPro" id="IPR036873">
    <property type="entry name" value="Rhodanese-like_dom_sf"/>
</dbReference>
<dbReference type="SMART" id="SM00450">
    <property type="entry name" value="RHOD"/>
    <property type="match status" value="1"/>
</dbReference>
<comment type="caution">
    <text evidence="2">The sequence shown here is derived from an EMBL/GenBank/DDBJ whole genome shotgun (WGS) entry which is preliminary data.</text>
</comment>
<sequence>MQVTVNRVVDCKGLTCPMPVIRTKKEINNLEPGEVMEIQATDKGSKADLKAWSESTGHEYIGSIEEGEIIKHYIRKVSQEEQKTETKHGEVVSLDELLQNLKGEEKITVLDVREPAEYAFGHIPGAINIPLGELEERFEELNQEEPIHVICRTGNRSDLAAQKLTEKGFHHVKNVVPGMNDWKGPTEKTK</sequence>
<dbReference type="SUPFAM" id="SSF52821">
    <property type="entry name" value="Rhodanese/Cell cycle control phosphatase"/>
    <property type="match status" value="1"/>
</dbReference>
<gene>
    <name evidence="2" type="ORF">EDD68_11582</name>
</gene>
<dbReference type="InterPro" id="IPR036868">
    <property type="entry name" value="TusA-like_sf"/>
</dbReference>
<dbReference type="InterPro" id="IPR050229">
    <property type="entry name" value="GlpE_sulfurtransferase"/>
</dbReference>
<reference evidence="2 3" key="1">
    <citation type="submission" date="2019-03" db="EMBL/GenBank/DDBJ databases">
        <title>Genomic Encyclopedia of Type Strains, Phase IV (KMG-IV): sequencing the most valuable type-strain genomes for metagenomic binning, comparative biology and taxonomic classification.</title>
        <authorList>
            <person name="Goeker M."/>
        </authorList>
    </citation>
    <scope>NUCLEOTIDE SEQUENCE [LARGE SCALE GENOMIC DNA]</scope>
    <source>
        <strain evidence="2 3">DSM 25894</strain>
    </source>
</reference>
<dbReference type="PROSITE" id="PS01148">
    <property type="entry name" value="UPF0033"/>
    <property type="match status" value="1"/>
</dbReference>
<dbReference type="SUPFAM" id="SSF64307">
    <property type="entry name" value="SirA-like"/>
    <property type="match status" value="1"/>
</dbReference>
<protein>
    <submittedName>
        <fullName evidence="2">Rhodanese-related sulfurtransferase</fullName>
    </submittedName>
</protein>
<keyword evidence="3" id="KW-1185">Reference proteome</keyword>
<evidence type="ECO:0000313" key="2">
    <source>
        <dbReference type="EMBL" id="TCT20030.1"/>
    </source>
</evidence>
<dbReference type="OrthoDB" id="9796234at2"/>
<dbReference type="CDD" id="cd00291">
    <property type="entry name" value="SirA_YedF_YeeD"/>
    <property type="match status" value="1"/>
</dbReference>
<dbReference type="Gene3D" id="3.40.250.10">
    <property type="entry name" value="Rhodanese-like domain"/>
    <property type="match status" value="1"/>
</dbReference>
<dbReference type="Proteomes" id="UP000294650">
    <property type="component" value="Unassembled WGS sequence"/>
</dbReference>
<organism evidence="2 3">
    <name type="scientific">Melghiribacillus thermohalophilus</name>
    <dbReference type="NCBI Taxonomy" id="1324956"/>
    <lineage>
        <taxon>Bacteria</taxon>
        <taxon>Bacillati</taxon>
        <taxon>Bacillota</taxon>
        <taxon>Bacilli</taxon>
        <taxon>Bacillales</taxon>
        <taxon>Bacillaceae</taxon>
        <taxon>Melghiribacillus</taxon>
    </lineage>
</organism>